<gene>
    <name evidence="1" type="ORF">NDI79_10300</name>
</gene>
<protein>
    <submittedName>
        <fullName evidence="1">Uncharacterized protein</fullName>
    </submittedName>
</protein>
<evidence type="ECO:0000313" key="1">
    <source>
        <dbReference type="EMBL" id="MDS0294562.1"/>
    </source>
</evidence>
<organism evidence="1 2">
    <name type="scientific">Halogeometricum luteum</name>
    <dbReference type="NCBI Taxonomy" id="2950537"/>
    <lineage>
        <taxon>Archaea</taxon>
        <taxon>Methanobacteriati</taxon>
        <taxon>Methanobacteriota</taxon>
        <taxon>Stenosarchaea group</taxon>
        <taxon>Halobacteria</taxon>
        <taxon>Halobacteriales</taxon>
        <taxon>Haloferacaceae</taxon>
        <taxon>Halogeometricum</taxon>
    </lineage>
</organism>
<dbReference type="EMBL" id="JAMQOQ010000002">
    <property type="protein sequence ID" value="MDS0294562.1"/>
    <property type="molecule type" value="Genomic_DNA"/>
</dbReference>
<dbReference type="RefSeq" id="WP_310928390.1">
    <property type="nucleotide sequence ID" value="NZ_JAMQOQ010000002.1"/>
</dbReference>
<name>A0ABU2G1A3_9EURY</name>
<comment type="caution">
    <text evidence="1">The sequence shown here is derived from an EMBL/GenBank/DDBJ whole genome shotgun (WGS) entry which is preliminary data.</text>
</comment>
<evidence type="ECO:0000313" key="2">
    <source>
        <dbReference type="Proteomes" id="UP001254813"/>
    </source>
</evidence>
<sequence length="130" mass="13657">MERGSFDPEVVVSVDTPGFGARIEHGDDVYELVTGEVAAGAFEEDGDDGGRPAVLVDSRVQELDAPDGYEGESVVVKLDYGAKDAKFSARGRAGTESNPAAFSAVRGERPTGKFSGHEAAVKVLKRADNV</sequence>
<proteinExistence type="predicted"/>
<accession>A0ABU2G1A3</accession>
<reference evidence="1 2" key="1">
    <citation type="submission" date="2022-06" db="EMBL/GenBank/DDBJ databases">
        <title>Halogeometricum sp. a new haloarchaeum isolate from saline soil.</title>
        <authorList>
            <person name="Strakova D."/>
            <person name="Galisteo C."/>
            <person name="Sanchez-Porro C."/>
            <person name="Ventosa A."/>
        </authorList>
    </citation>
    <scope>NUCLEOTIDE SEQUENCE [LARGE SCALE GENOMIC DNA]</scope>
    <source>
        <strain evidence="2">S3BR25-2</strain>
    </source>
</reference>
<keyword evidence="2" id="KW-1185">Reference proteome</keyword>
<dbReference type="Proteomes" id="UP001254813">
    <property type="component" value="Unassembled WGS sequence"/>
</dbReference>